<organism evidence="2 3">
    <name type="scientific">Ferroacidibacillus organovorans</name>
    <dbReference type="NCBI Taxonomy" id="1765683"/>
    <lineage>
        <taxon>Bacteria</taxon>
        <taxon>Bacillati</taxon>
        <taxon>Bacillota</taxon>
        <taxon>Bacilli</taxon>
        <taxon>Bacillales</taxon>
        <taxon>Alicyclobacillaceae</taxon>
        <taxon>Ferroacidibacillus</taxon>
    </lineage>
</organism>
<dbReference type="EMBL" id="LPVJ01000030">
    <property type="protein sequence ID" value="KUO95991.1"/>
    <property type="molecule type" value="Genomic_DNA"/>
</dbReference>
<keyword evidence="1" id="KW-1133">Transmembrane helix</keyword>
<evidence type="ECO:0000256" key="1">
    <source>
        <dbReference type="SAM" id="Phobius"/>
    </source>
</evidence>
<proteinExistence type="predicted"/>
<evidence type="ECO:0000313" key="3">
    <source>
        <dbReference type="Proteomes" id="UP000053557"/>
    </source>
</evidence>
<gene>
    <name evidence="2" type="ORF">ATW55_02630</name>
</gene>
<keyword evidence="3" id="KW-1185">Reference proteome</keyword>
<keyword evidence="1" id="KW-0812">Transmembrane</keyword>
<protein>
    <submittedName>
        <fullName evidence="2">Uncharacterized protein</fullName>
    </submittedName>
</protein>
<dbReference type="RefSeq" id="WP_067715351.1">
    <property type="nucleotide sequence ID" value="NZ_LPVJ01000030.1"/>
</dbReference>
<name>A0A117SXT0_9BACL</name>
<evidence type="ECO:0000313" key="2">
    <source>
        <dbReference type="EMBL" id="KUO95991.1"/>
    </source>
</evidence>
<keyword evidence="1" id="KW-0472">Membrane</keyword>
<feature type="transmembrane region" description="Helical" evidence="1">
    <location>
        <begin position="63"/>
        <end position="86"/>
    </location>
</feature>
<dbReference type="OrthoDB" id="2372639at2"/>
<comment type="caution">
    <text evidence="2">The sequence shown here is derived from an EMBL/GenBank/DDBJ whole genome shotgun (WGS) entry which is preliminary data.</text>
</comment>
<sequence length="366" mass="40007">MNRDDLKEPDELESLLRTLARDKSDLTFTDEMQARVLKRIEERAKTVTPRTSARIRRRYGQPAWWGIGAVVTACVAWVIIALHGSFGTIPFLAKQSLLHEDTVSSGAEPRTFSASLAPIDVAKVSVLPTTVQASSETVHGGVTAPPTSGIMSLAPQSVTVHAALVNQSDRPIAGKELQGMLFILKGPSGLSPMQQGDWEYFVNGPAGIIPPHGQLPWSFTPNPTPPFSMHASRQVHMIWMYRKPVANAPTLTIGTLPVVTQVQSVVVTGRVRNIQFFTVNVAVRNESQSPIALNQVMAILIFGHGESLLSRSTYKYFDDVTHSTKPEWLKSGRSRILSFVLTGVPGVDMKKLSTHVFLVARSQLGV</sequence>
<reference evidence="2 3" key="1">
    <citation type="submission" date="2015-12" db="EMBL/GenBank/DDBJ databases">
        <title>Draft genome sequence of Acidibacillus ferrooxidans ITV001, isolated from a chalcopyrite acid mine drainage site in Brazil.</title>
        <authorList>
            <person name="Dall'Agnol H."/>
            <person name="Nancucheo I."/>
            <person name="Johnson B."/>
            <person name="Oliveira R."/>
            <person name="Leite L."/>
            <person name="Pylro V."/>
            <person name="Nunes G.L."/>
            <person name="Tzotzos G."/>
            <person name="Fernandes G.R."/>
            <person name="Dutra J."/>
            <person name="Orellana S.C."/>
            <person name="Oliveira G."/>
        </authorList>
    </citation>
    <scope>NUCLEOTIDE SEQUENCE [LARGE SCALE GENOMIC DNA]</scope>
    <source>
        <strain evidence="3">ITV01</strain>
    </source>
</reference>
<dbReference type="Proteomes" id="UP000053557">
    <property type="component" value="Unassembled WGS sequence"/>
</dbReference>
<dbReference type="AlphaFoldDB" id="A0A117SXT0"/>
<accession>A0A117SXT0</accession>